<feature type="transmembrane region" description="Helical" evidence="1">
    <location>
        <begin position="45"/>
        <end position="63"/>
    </location>
</feature>
<organism evidence="2 3">
    <name type="scientific">Pseudomonas guineae</name>
    <dbReference type="NCBI Taxonomy" id="425504"/>
    <lineage>
        <taxon>Bacteria</taxon>
        <taxon>Pseudomonadati</taxon>
        <taxon>Pseudomonadota</taxon>
        <taxon>Gammaproteobacteria</taxon>
        <taxon>Pseudomonadales</taxon>
        <taxon>Pseudomonadaceae</taxon>
        <taxon>Pseudomonas</taxon>
    </lineage>
</organism>
<evidence type="ECO:0008006" key="4">
    <source>
        <dbReference type="Google" id="ProtNLM"/>
    </source>
</evidence>
<feature type="transmembrane region" description="Helical" evidence="1">
    <location>
        <begin position="20"/>
        <end position="38"/>
    </location>
</feature>
<feature type="transmembrane region" description="Helical" evidence="1">
    <location>
        <begin position="83"/>
        <end position="105"/>
    </location>
</feature>
<dbReference type="OrthoDB" id="7031508at2"/>
<sequence>MNWIIGFLKKLFPNFFKGLTKWVVGFITPLIAPFFLMVSNFFRKVGLFFLIVAALFLAIKVFAEAIDATVGRLVEETLPEWVLIGRMLLPSNLSMCISLLIFARLKSLIFMWVHRLTEKFIHT</sequence>
<evidence type="ECO:0000313" key="2">
    <source>
        <dbReference type="EMBL" id="SFJ29437.1"/>
    </source>
</evidence>
<dbReference type="Proteomes" id="UP000243606">
    <property type="component" value="Unassembled WGS sequence"/>
</dbReference>
<dbReference type="EMBL" id="FOQL01000007">
    <property type="protein sequence ID" value="SFJ29437.1"/>
    <property type="molecule type" value="Genomic_DNA"/>
</dbReference>
<dbReference type="RefSeq" id="WP_090245050.1">
    <property type="nucleotide sequence ID" value="NZ_FOQL01000007.1"/>
</dbReference>
<keyword evidence="3" id="KW-1185">Reference proteome</keyword>
<evidence type="ECO:0000256" key="1">
    <source>
        <dbReference type="SAM" id="Phobius"/>
    </source>
</evidence>
<name>A0A1I3Q7P6_9PSED</name>
<reference evidence="3" key="1">
    <citation type="submission" date="2016-10" db="EMBL/GenBank/DDBJ databases">
        <authorList>
            <person name="Varghese N."/>
            <person name="Submissions S."/>
        </authorList>
    </citation>
    <scope>NUCLEOTIDE SEQUENCE [LARGE SCALE GENOMIC DNA]</scope>
    <source>
        <strain evidence="3">LMG 24016</strain>
    </source>
</reference>
<accession>A0A1I3Q7P6</accession>
<gene>
    <name evidence="2" type="ORF">SAMN05216206_3876</name>
</gene>
<evidence type="ECO:0000313" key="3">
    <source>
        <dbReference type="Proteomes" id="UP000243606"/>
    </source>
</evidence>
<dbReference type="AlphaFoldDB" id="A0A1I3Q7P6"/>
<dbReference type="STRING" id="425504.SAMN05216206_3876"/>
<keyword evidence="1" id="KW-0812">Transmembrane</keyword>
<protein>
    <recommendedName>
        <fullName evidence="4">DUF2523 domain-containing protein</fullName>
    </recommendedName>
</protein>
<keyword evidence="1" id="KW-0472">Membrane</keyword>
<keyword evidence="1" id="KW-1133">Transmembrane helix</keyword>
<proteinExistence type="predicted"/>